<reference evidence="2 3" key="1">
    <citation type="submission" date="2016-09" db="EMBL/GenBank/DDBJ databases">
        <title>Draft genome sequence for the type strain of Desulfuribacillus alkaliarsenatis AHT28, an obligately anaerobic, sulfidogenic bacterium isolated from Russian soda lake sediments.</title>
        <authorList>
            <person name="Abin C.A."/>
            <person name="Hollibaugh J.T."/>
        </authorList>
    </citation>
    <scope>NUCLEOTIDE SEQUENCE [LARGE SCALE GENOMIC DNA]</scope>
    <source>
        <strain evidence="2 3">AHT28</strain>
    </source>
</reference>
<protein>
    <submittedName>
        <fullName evidence="2">Uncharacterized protein</fullName>
    </submittedName>
</protein>
<dbReference type="EMBL" id="MIJE01000022">
    <property type="protein sequence ID" value="OEF97037.1"/>
    <property type="molecule type" value="Genomic_DNA"/>
</dbReference>
<organism evidence="2 3">
    <name type="scientific">Desulfuribacillus alkaliarsenatis</name>
    <dbReference type="NCBI Taxonomy" id="766136"/>
    <lineage>
        <taxon>Bacteria</taxon>
        <taxon>Bacillati</taxon>
        <taxon>Bacillota</taxon>
        <taxon>Desulfuribacillia</taxon>
        <taxon>Desulfuribacillales</taxon>
        <taxon>Desulfuribacillaceae</taxon>
        <taxon>Desulfuribacillus</taxon>
    </lineage>
</organism>
<dbReference type="AlphaFoldDB" id="A0A1E5G2A2"/>
<feature type="coiled-coil region" evidence="1">
    <location>
        <begin position="229"/>
        <end position="285"/>
    </location>
</feature>
<keyword evidence="3" id="KW-1185">Reference proteome</keyword>
<dbReference type="OrthoDB" id="2463094at2"/>
<evidence type="ECO:0000256" key="1">
    <source>
        <dbReference type="SAM" id="Coils"/>
    </source>
</evidence>
<dbReference type="RefSeq" id="WP_069643083.1">
    <property type="nucleotide sequence ID" value="NZ_MIJE01000022.1"/>
</dbReference>
<keyword evidence="1" id="KW-0175">Coiled coil</keyword>
<evidence type="ECO:0000313" key="2">
    <source>
        <dbReference type="EMBL" id="OEF97037.1"/>
    </source>
</evidence>
<dbReference type="Proteomes" id="UP000094296">
    <property type="component" value="Unassembled WGS sequence"/>
</dbReference>
<accession>A0A1E5G2A2</accession>
<name>A0A1E5G2A2_9FIRM</name>
<sequence>MQPVYTPISFLKRFLIGQEQKLTVAELKEQLKDFDSYFQSAYNMGLEDLVDTTIDQEDSPFIIDASSTILLQEFPIKMNNLAYDYLVQVGKPLTKDKIIKQLSKRTKTPYNQVEKQLNLEKDMRFVEVYGCDRWLLTEWEICNDQVYNLLRGRDSKETNSTHVYQLISTRIQSKEGPRNIWLPEMDERFTICENGKVFIEELDGEVTCMRDNNIEKLDATGNEVHKKIIEQLEQGLYILKKRNERMSEEVVQFFNNNNLDAIHKLMEEKKANKELQHDVNKLIEKWKV</sequence>
<dbReference type="STRING" id="766136.BHF68_05410"/>
<comment type="caution">
    <text evidence="2">The sequence shown here is derived from an EMBL/GenBank/DDBJ whole genome shotgun (WGS) entry which is preliminary data.</text>
</comment>
<proteinExistence type="predicted"/>
<gene>
    <name evidence="2" type="ORF">BHF68_05410</name>
</gene>
<evidence type="ECO:0000313" key="3">
    <source>
        <dbReference type="Proteomes" id="UP000094296"/>
    </source>
</evidence>